<dbReference type="EMBL" id="BARS01005719">
    <property type="protein sequence ID" value="GAF77660.1"/>
    <property type="molecule type" value="Genomic_DNA"/>
</dbReference>
<sequence>ITFAPPAIKSSYEFTLTSTHKRAVVSFNAII</sequence>
<reference evidence="1" key="1">
    <citation type="journal article" date="2014" name="Front. Microbiol.">
        <title>High frequency of phylogenetically diverse reductive dehalogenase-homologous genes in deep subseafloor sedimentary metagenomes.</title>
        <authorList>
            <person name="Kawai M."/>
            <person name="Futagami T."/>
            <person name="Toyoda A."/>
            <person name="Takaki Y."/>
            <person name="Nishi S."/>
            <person name="Hori S."/>
            <person name="Arai W."/>
            <person name="Tsubouchi T."/>
            <person name="Morono Y."/>
            <person name="Uchiyama I."/>
            <person name="Ito T."/>
            <person name="Fujiyama A."/>
            <person name="Inagaki F."/>
            <person name="Takami H."/>
        </authorList>
    </citation>
    <scope>NUCLEOTIDE SEQUENCE</scope>
    <source>
        <strain evidence="1">Expedition CK06-06</strain>
    </source>
</reference>
<name>X0TNI1_9ZZZZ</name>
<gene>
    <name evidence="1" type="ORF">S01H1_11221</name>
</gene>
<protein>
    <submittedName>
        <fullName evidence="1">Uncharacterized protein</fullName>
    </submittedName>
</protein>
<accession>X0TNI1</accession>
<evidence type="ECO:0000313" key="1">
    <source>
        <dbReference type="EMBL" id="GAF77660.1"/>
    </source>
</evidence>
<organism evidence="1">
    <name type="scientific">marine sediment metagenome</name>
    <dbReference type="NCBI Taxonomy" id="412755"/>
    <lineage>
        <taxon>unclassified sequences</taxon>
        <taxon>metagenomes</taxon>
        <taxon>ecological metagenomes</taxon>
    </lineage>
</organism>
<proteinExistence type="predicted"/>
<feature type="non-terminal residue" evidence="1">
    <location>
        <position position="1"/>
    </location>
</feature>
<dbReference type="AlphaFoldDB" id="X0TNI1"/>
<comment type="caution">
    <text evidence="1">The sequence shown here is derived from an EMBL/GenBank/DDBJ whole genome shotgun (WGS) entry which is preliminary data.</text>
</comment>